<dbReference type="OrthoDB" id="9803535at2"/>
<dbReference type="AlphaFoldDB" id="A0A5R9KMK5"/>
<dbReference type="InterPro" id="IPR018736">
    <property type="entry name" value="DUF2279_periplasmic_lipo"/>
</dbReference>
<dbReference type="Pfam" id="PF10043">
    <property type="entry name" value="DUF2279"/>
    <property type="match status" value="1"/>
</dbReference>
<dbReference type="Proteomes" id="UP000306402">
    <property type="component" value="Unassembled WGS sequence"/>
</dbReference>
<dbReference type="EMBL" id="VCEJ01000009">
    <property type="protein sequence ID" value="TLU97378.1"/>
    <property type="molecule type" value="Genomic_DNA"/>
</dbReference>
<organism evidence="1 2">
    <name type="scientific">Dyadobacter luticola</name>
    <dbReference type="NCBI Taxonomy" id="1979387"/>
    <lineage>
        <taxon>Bacteria</taxon>
        <taxon>Pseudomonadati</taxon>
        <taxon>Bacteroidota</taxon>
        <taxon>Cytophagia</taxon>
        <taxon>Cytophagales</taxon>
        <taxon>Spirosomataceae</taxon>
        <taxon>Dyadobacter</taxon>
    </lineage>
</organism>
<evidence type="ECO:0000313" key="1">
    <source>
        <dbReference type="EMBL" id="TLU97378.1"/>
    </source>
</evidence>
<name>A0A5R9KMK5_9BACT</name>
<accession>A0A5R9KMK5</accession>
<evidence type="ECO:0000313" key="2">
    <source>
        <dbReference type="Proteomes" id="UP000306402"/>
    </source>
</evidence>
<keyword evidence="2" id="KW-1185">Reference proteome</keyword>
<proteinExistence type="predicted"/>
<comment type="caution">
    <text evidence="1">The sequence shown here is derived from an EMBL/GenBank/DDBJ whole genome shotgun (WGS) entry which is preliminary data.</text>
</comment>
<reference evidence="1 2" key="1">
    <citation type="submission" date="2019-05" db="EMBL/GenBank/DDBJ databases">
        <authorList>
            <person name="Qu J.-H."/>
        </authorList>
    </citation>
    <scope>NUCLEOTIDE SEQUENCE [LARGE SCALE GENOMIC DNA]</scope>
    <source>
        <strain evidence="1 2">T17</strain>
    </source>
</reference>
<sequence length="295" mass="33564">MSVMLFILVLPIVNAQAEKVHDEGDSTKRPNYVLLRAIFAGQSAVYAGSIYGLSKSWYKDPLTKFRIQDDSRDWLQIDKVGHFYTSYQIARHTAALYQKAGLSKKQILIYGAISGVLFQTPIEILDGFSPEYGFSPGDMVANVFGSVVYLGQIALWDEIRIQPKFSFQYTSLAAMRPELLGSTYSQRWLKDYNGQTYWLSFSPRSFGANTSWPAWLCFSVGYGINNMVSAQKNRSQQLGFDPYRQYYVSMDIDLTKIKTRSKILRTLCFMANSVKIPSPSLQMDKTGVRLKPLFF</sequence>
<gene>
    <name evidence="1" type="ORF">FEN17_26555</name>
</gene>
<protein>
    <submittedName>
        <fullName evidence="1">DUF2279 domain-containing protein</fullName>
    </submittedName>
</protein>